<dbReference type="Proteomes" id="UP000472273">
    <property type="component" value="Unplaced"/>
</dbReference>
<dbReference type="OMA" id="QTIGTWH"/>
<reference evidence="1" key="2">
    <citation type="submission" date="2025-09" db="UniProtKB">
        <authorList>
            <consortium name="Ensembl"/>
        </authorList>
    </citation>
    <scope>IDENTIFICATION</scope>
</reference>
<protein>
    <submittedName>
        <fullName evidence="1">Uncharacterized protein</fullName>
    </submittedName>
</protein>
<accession>A0A670ZJN6</accession>
<evidence type="ECO:0000313" key="2">
    <source>
        <dbReference type="Proteomes" id="UP000472273"/>
    </source>
</evidence>
<dbReference type="AlphaFoldDB" id="A0A670ZJN6"/>
<reference evidence="1" key="1">
    <citation type="submission" date="2025-08" db="UniProtKB">
        <authorList>
            <consortium name="Ensembl"/>
        </authorList>
    </citation>
    <scope>IDENTIFICATION</scope>
</reference>
<dbReference type="GeneTree" id="ENSGT01040000240582"/>
<proteinExistence type="predicted"/>
<keyword evidence="2" id="KW-1185">Reference proteome</keyword>
<name>A0A670ZJN6_PSETE</name>
<evidence type="ECO:0000313" key="1">
    <source>
        <dbReference type="Ensembl" id="ENSPTXP00000023012.1"/>
    </source>
</evidence>
<sequence>VVVGVLTQTIGTWHRPVAYLSKQIDKVGKGLPACLRTMAGTAILSQEARNGLPLQRPRDPCRRYPGS</sequence>
<dbReference type="Ensembl" id="ENSPTXT00000023721.1">
    <property type="protein sequence ID" value="ENSPTXP00000023012.1"/>
    <property type="gene ID" value="ENSPTXG00000015927.1"/>
</dbReference>
<dbReference type="Gene3D" id="3.10.20.370">
    <property type="match status" value="1"/>
</dbReference>
<organism evidence="1 2">
    <name type="scientific">Pseudonaja textilis</name>
    <name type="common">Eastern brown snake</name>
    <dbReference type="NCBI Taxonomy" id="8673"/>
    <lineage>
        <taxon>Eukaryota</taxon>
        <taxon>Metazoa</taxon>
        <taxon>Chordata</taxon>
        <taxon>Craniata</taxon>
        <taxon>Vertebrata</taxon>
        <taxon>Euteleostomi</taxon>
        <taxon>Lepidosauria</taxon>
        <taxon>Squamata</taxon>
        <taxon>Bifurcata</taxon>
        <taxon>Unidentata</taxon>
        <taxon>Episquamata</taxon>
        <taxon>Toxicofera</taxon>
        <taxon>Serpentes</taxon>
        <taxon>Colubroidea</taxon>
        <taxon>Elapidae</taxon>
        <taxon>Hydrophiinae</taxon>
        <taxon>Pseudonaja</taxon>
    </lineage>
</organism>